<dbReference type="AlphaFoldDB" id="A0A0C9SNM0"/>
<keyword evidence="4 12" id="KW-0328">Glycosyltransferase</keyword>
<dbReference type="Pfam" id="PF03901">
    <property type="entry name" value="Glyco_transf_22"/>
    <property type="match status" value="1"/>
</dbReference>
<dbReference type="PANTHER" id="PTHR22760">
    <property type="entry name" value="GLYCOSYLTRANSFERASE"/>
    <property type="match status" value="1"/>
</dbReference>
<reference evidence="15" key="2">
    <citation type="submission" date="2015-01" db="EMBL/GenBank/DDBJ databases">
        <title>Evolutionary Origins and Diversification of the Mycorrhizal Mutualists.</title>
        <authorList>
            <consortium name="DOE Joint Genome Institute"/>
            <consortium name="Mycorrhizal Genomics Consortium"/>
            <person name="Kohler A."/>
            <person name="Kuo A."/>
            <person name="Nagy L.G."/>
            <person name="Floudas D."/>
            <person name="Copeland A."/>
            <person name="Barry K.W."/>
            <person name="Cichocki N."/>
            <person name="Veneault-Fourrey C."/>
            <person name="LaButti K."/>
            <person name="Lindquist E.A."/>
            <person name="Lipzen A."/>
            <person name="Lundell T."/>
            <person name="Morin E."/>
            <person name="Murat C."/>
            <person name="Riley R."/>
            <person name="Ohm R."/>
            <person name="Sun H."/>
            <person name="Tunlid A."/>
            <person name="Henrissat B."/>
            <person name="Grigoriev I.V."/>
            <person name="Hibbett D.S."/>
            <person name="Martin F."/>
        </authorList>
    </citation>
    <scope>NUCLEOTIDE SEQUENCE [LARGE SCALE GENOMIC DNA]</scope>
    <source>
        <strain evidence="15">ATCC 200175</strain>
    </source>
</reference>
<feature type="chain" id="PRO_5002202981" description="Mannosyltransferase" evidence="13">
    <location>
        <begin position="23"/>
        <end position="530"/>
    </location>
</feature>
<keyword evidence="7 12" id="KW-0256">Endoplasmic reticulum</keyword>
<sequence>MGTSGLVVDFLLLAASWTHVLLAPYSKVEESFNLHATHDALMYGTGPGNLHNFDHNVFPGAVPRTFTGSIMLAWITEPFVYLGTHLGLITSKFDLQIALRLSLATLNAIALILVRRAVSKRFGRRTSWLFALLTCSQFHLPFWMGRTLPNMFALIPVNIAYYALYNRAPKSLQASKKSINTALTLLTFTSVVFRSEVTLLLAPLALQLLVQGHITFLNLIKVGLLAGLTSIAITVAVDSYFWAQWPSWPELYGVYFNVYLGKSADWGVSPVHTYFTAYLPKLLLSSSLLSVLGATLDHRIRSMLCAPVMFVLMLSALGHKEWRFVIYVVPLFNIAAARGTLWMTSRKKGFLFKHLSFLCALSLIALNFIVTLTSTRASMANYPGGVALAAFNERYAGQKNIHLHISNLAAQTGASLFLHEHAPPTFTSPFLVSGPSAMDASWTYNKTESLTPSMIASSSFTHLIAESPEVGDGEWKVVQSIQGFKRWKLNMDVLNKLKTGKVWEVSFGECARVLEMEVTEQLWILERSGE</sequence>
<keyword evidence="6 12" id="KW-0812">Transmembrane</keyword>
<evidence type="ECO:0000256" key="13">
    <source>
        <dbReference type="SAM" id="SignalP"/>
    </source>
</evidence>
<feature type="transmembrane region" description="Helical" evidence="12">
    <location>
        <begin position="300"/>
        <end position="318"/>
    </location>
</feature>
<evidence type="ECO:0000256" key="11">
    <source>
        <dbReference type="ARBA" id="ARBA00048899"/>
    </source>
</evidence>
<feature type="transmembrane region" description="Helical" evidence="12">
    <location>
        <begin position="275"/>
        <end position="293"/>
    </location>
</feature>
<accession>A0A0C9SNM0</accession>
<dbReference type="EMBL" id="KN819687">
    <property type="protein sequence ID" value="KIJ08159.1"/>
    <property type="molecule type" value="Genomic_DNA"/>
</dbReference>
<comment type="similarity">
    <text evidence="3 12">Belongs to the glycosyltransferase 22 family.</text>
</comment>
<keyword evidence="8 12" id="KW-1133">Transmembrane helix</keyword>
<dbReference type="UniPathway" id="UPA00378"/>
<keyword evidence="13" id="KW-0732">Signal</keyword>
<dbReference type="InterPro" id="IPR005599">
    <property type="entry name" value="GPI_mannosylTrfase"/>
</dbReference>
<evidence type="ECO:0000256" key="7">
    <source>
        <dbReference type="ARBA" id="ARBA00022824"/>
    </source>
</evidence>
<proteinExistence type="inferred from homology"/>
<keyword evidence="15" id="KW-1185">Reference proteome</keyword>
<keyword evidence="9 12" id="KW-0472">Membrane</keyword>
<dbReference type="PANTHER" id="PTHR22760:SF1">
    <property type="entry name" value="DOL-P-MAN:MAN(7)GLCNAC(2)-PP-DOL ALPHA-1,6-MANNOSYLTRANSFERASE"/>
    <property type="match status" value="1"/>
</dbReference>
<evidence type="ECO:0000256" key="10">
    <source>
        <dbReference type="ARBA" id="ARBA00044721"/>
    </source>
</evidence>
<dbReference type="GO" id="GO:0005789">
    <property type="term" value="C:endoplasmic reticulum membrane"/>
    <property type="evidence" value="ECO:0007669"/>
    <property type="project" value="UniProtKB-SubCell"/>
</dbReference>
<feature type="transmembrane region" description="Helical" evidence="12">
    <location>
        <begin position="97"/>
        <end position="114"/>
    </location>
</feature>
<evidence type="ECO:0000256" key="6">
    <source>
        <dbReference type="ARBA" id="ARBA00022692"/>
    </source>
</evidence>
<dbReference type="OrthoDB" id="19039at2759"/>
<comment type="catalytic activity">
    <reaction evidence="11">
        <text>an alpha-D-Man-(1-&gt;2)-alpha-D-Man-(1-&gt;2)-alpha-D-Man-(1-&gt;3)-[alpha-D-Man-(1-&gt;2)-alpha-D-Man-(1-&gt;3)-alpha-D-Man-(1-&gt;6)]-beta-D-Man-(1-&gt;4)-beta-D-GlcNAc-(1-&gt;4)-alpha-D-GlcNAc-diphospho-di-trans,poly-cis-dolichol + a di-trans,poly-cis-dolichyl beta-D-mannosyl phosphate = an alpha-D-Man-(1-&gt;2)-alpha-D-Man-(1-&gt;2)-alpha-D-Man-(1-&gt;3)-[alpha-D-Man-(1-&gt;2)-alpha-D-Man-(1-&gt;3)-[alpha-D-Man-(1-&gt;6)]-alpha-D-Man-(1-&gt;6)]-beta-D-Man-(1-&gt;4)-beta-D-GlcNAc-(1-&gt;4)-alpha-D-GlcNAc-diphospho-di-trans,poly-cis-dolichol + a di-trans,poly-cis-dolichyl phosphate + H(+)</text>
        <dbReference type="Rhea" id="RHEA:29535"/>
        <dbReference type="Rhea" id="RHEA-COMP:19498"/>
        <dbReference type="Rhea" id="RHEA-COMP:19501"/>
        <dbReference type="Rhea" id="RHEA-COMP:19518"/>
        <dbReference type="Rhea" id="RHEA-COMP:19519"/>
        <dbReference type="ChEBI" id="CHEBI:15378"/>
        <dbReference type="ChEBI" id="CHEBI:57683"/>
        <dbReference type="ChEBI" id="CHEBI:58211"/>
        <dbReference type="ChEBI" id="CHEBI:132517"/>
        <dbReference type="ChEBI" id="CHEBI:132519"/>
        <dbReference type="EC" id="2.4.1.260"/>
    </reaction>
    <physiologicalReaction direction="left-to-right" evidence="11">
        <dbReference type="Rhea" id="RHEA:29536"/>
    </physiologicalReaction>
</comment>
<evidence type="ECO:0000256" key="1">
    <source>
        <dbReference type="ARBA" id="ARBA00004477"/>
    </source>
</evidence>
<name>A0A0C9SNM0_PAXIN</name>
<feature type="signal peptide" evidence="13">
    <location>
        <begin position="1"/>
        <end position="22"/>
    </location>
</feature>
<keyword evidence="5 14" id="KW-0808">Transferase</keyword>
<evidence type="ECO:0000256" key="5">
    <source>
        <dbReference type="ARBA" id="ARBA00022679"/>
    </source>
</evidence>
<comment type="subcellular location">
    <subcellularLocation>
        <location evidence="1 12">Endoplasmic reticulum membrane</location>
        <topology evidence="1 12">Multi-pass membrane protein</topology>
    </subcellularLocation>
</comment>
<organism evidence="14 15">
    <name type="scientific">Paxillus involutus ATCC 200175</name>
    <dbReference type="NCBI Taxonomy" id="664439"/>
    <lineage>
        <taxon>Eukaryota</taxon>
        <taxon>Fungi</taxon>
        <taxon>Dikarya</taxon>
        <taxon>Basidiomycota</taxon>
        <taxon>Agaricomycotina</taxon>
        <taxon>Agaricomycetes</taxon>
        <taxon>Agaricomycetidae</taxon>
        <taxon>Boletales</taxon>
        <taxon>Paxilineae</taxon>
        <taxon>Paxillaceae</taxon>
        <taxon>Paxillus</taxon>
    </lineage>
</organism>
<dbReference type="GO" id="GO:0006487">
    <property type="term" value="P:protein N-linked glycosylation"/>
    <property type="evidence" value="ECO:0007669"/>
    <property type="project" value="TreeGrafter"/>
</dbReference>
<protein>
    <recommendedName>
        <fullName evidence="12">Mannosyltransferase</fullName>
        <ecNumber evidence="12">2.4.1.-</ecNumber>
    </recommendedName>
</protein>
<feature type="transmembrane region" description="Helical" evidence="12">
    <location>
        <begin position="355"/>
        <end position="373"/>
    </location>
</feature>
<comment type="pathway">
    <text evidence="2">Protein modification; protein glycosylation.</text>
</comment>
<evidence type="ECO:0000256" key="8">
    <source>
        <dbReference type="ARBA" id="ARBA00022989"/>
    </source>
</evidence>
<gene>
    <name evidence="14" type="ORF">PAXINDRAFT_173080</name>
</gene>
<dbReference type="HOGENOM" id="CLU_008917_0_0_1"/>
<evidence type="ECO:0000313" key="15">
    <source>
        <dbReference type="Proteomes" id="UP000053647"/>
    </source>
</evidence>
<dbReference type="GO" id="GO:0052917">
    <property type="term" value="F:dol-P-Man:Man(7)GlcNAc(2)-PP-Dol alpha-1,6-mannosyltransferase activity"/>
    <property type="evidence" value="ECO:0007669"/>
    <property type="project" value="UniProtKB-EC"/>
</dbReference>
<dbReference type="Proteomes" id="UP000053647">
    <property type="component" value="Unassembled WGS sequence"/>
</dbReference>
<reference evidence="14 15" key="1">
    <citation type="submission" date="2014-06" db="EMBL/GenBank/DDBJ databases">
        <authorList>
            <consortium name="DOE Joint Genome Institute"/>
            <person name="Kuo A."/>
            <person name="Kohler A."/>
            <person name="Nagy L.G."/>
            <person name="Floudas D."/>
            <person name="Copeland A."/>
            <person name="Barry K.W."/>
            <person name="Cichocki N."/>
            <person name="Veneault-Fourrey C."/>
            <person name="LaButti K."/>
            <person name="Lindquist E.A."/>
            <person name="Lipzen A."/>
            <person name="Lundell T."/>
            <person name="Morin E."/>
            <person name="Murat C."/>
            <person name="Sun H."/>
            <person name="Tunlid A."/>
            <person name="Henrissat B."/>
            <person name="Grigoriev I.V."/>
            <person name="Hibbett D.S."/>
            <person name="Martin F."/>
            <person name="Nordberg H.P."/>
            <person name="Cantor M.N."/>
            <person name="Hua S.X."/>
        </authorList>
    </citation>
    <scope>NUCLEOTIDE SEQUENCE [LARGE SCALE GENOMIC DNA]</scope>
    <source>
        <strain evidence="14 15">ATCC 200175</strain>
    </source>
</reference>
<comment type="function">
    <text evidence="10">Mannosyltransferase that operates in the biosynthetic pathway of dolichol-linked oligosaccharides, the glycan precursors employed in protein asparagine (N)-glycosylation. The assembly of dolichol-linked oligosaccharides begins on the cytosolic side of the endoplasmic reticulum membrane and finishes in its lumen. The sequential addition of sugars to dolichol pyrophosphate produces dolichol-linked oligosaccharides containing fourteen sugars, including two GlcNAcs, nine mannoses and three glucoses. Once assembled, the oligosaccharide is transferred from the lipid to nascent proteins by oligosaccharyltransferases. In the lumen of the endoplasmic reticulum, adds the eighth mannose residue in an alpha-1,6 linkage onto Man(7)GlcNAc(2)-PP-dolichol to produce Man(8)GlcNAc(2)-PP-dolichol.</text>
</comment>
<evidence type="ECO:0000256" key="3">
    <source>
        <dbReference type="ARBA" id="ARBA00007063"/>
    </source>
</evidence>
<evidence type="ECO:0000256" key="9">
    <source>
        <dbReference type="ARBA" id="ARBA00023136"/>
    </source>
</evidence>
<evidence type="ECO:0000256" key="12">
    <source>
        <dbReference type="RuleBase" id="RU363075"/>
    </source>
</evidence>
<feature type="transmembrane region" description="Helical" evidence="12">
    <location>
        <begin position="222"/>
        <end position="243"/>
    </location>
</feature>
<evidence type="ECO:0000256" key="4">
    <source>
        <dbReference type="ARBA" id="ARBA00022676"/>
    </source>
</evidence>
<dbReference type="EC" id="2.4.1.-" evidence="12"/>
<evidence type="ECO:0000256" key="2">
    <source>
        <dbReference type="ARBA" id="ARBA00004922"/>
    </source>
</evidence>
<feature type="transmembrane region" description="Helical" evidence="12">
    <location>
        <begin position="324"/>
        <end position="343"/>
    </location>
</feature>
<evidence type="ECO:0000313" key="14">
    <source>
        <dbReference type="EMBL" id="KIJ08159.1"/>
    </source>
</evidence>